<sequence>MNKINFKSWAFRFMVWVIIINIIIAYLTATYVGFFYTEDNTGQVIFRLGLVATLLLVLSILFIILSIIKKENRNYQFWVATVGIFVFGGFPLVMAVFG</sequence>
<reference evidence="2 3" key="1">
    <citation type="submission" date="2017-06" db="EMBL/GenBank/DDBJ databases">
        <authorList>
            <person name="Kim H.J."/>
            <person name="Triplett B.A."/>
        </authorList>
    </citation>
    <scope>NUCLEOTIDE SEQUENCE [LARGE SCALE GENOMIC DNA]</scope>
    <source>
        <strain evidence="2 3">DSM 25597</strain>
    </source>
</reference>
<evidence type="ECO:0000313" key="2">
    <source>
        <dbReference type="EMBL" id="SNS24612.1"/>
    </source>
</evidence>
<accession>A0A239CXK6</accession>
<keyword evidence="1" id="KW-1133">Transmembrane helix</keyword>
<feature type="transmembrane region" description="Helical" evidence="1">
    <location>
        <begin position="77"/>
        <end position="97"/>
    </location>
</feature>
<dbReference type="EMBL" id="FZNY01000009">
    <property type="protein sequence ID" value="SNS24612.1"/>
    <property type="molecule type" value="Genomic_DNA"/>
</dbReference>
<feature type="transmembrane region" description="Helical" evidence="1">
    <location>
        <begin position="9"/>
        <end position="32"/>
    </location>
</feature>
<dbReference type="OrthoDB" id="1445990at2"/>
<name>A0A239CXK6_9FLAO</name>
<dbReference type="AlphaFoldDB" id="A0A239CXK6"/>
<keyword evidence="1" id="KW-0812">Transmembrane</keyword>
<organism evidence="2 3">
    <name type="scientific">Dokdonia pacifica</name>
    <dbReference type="NCBI Taxonomy" id="1627892"/>
    <lineage>
        <taxon>Bacteria</taxon>
        <taxon>Pseudomonadati</taxon>
        <taxon>Bacteroidota</taxon>
        <taxon>Flavobacteriia</taxon>
        <taxon>Flavobacteriales</taxon>
        <taxon>Flavobacteriaceae</taxon>
        <taxon>Dokdonia</taxon>
    </lineage>
</organism>
<dbReference type="RefSeq" id="WP_089373514.1">
    <property type="nucleotide sequence ID" value="NZ_BMEP01000001.1"/>
</dbReference>
<gene>
    <name evidence="2" type="ORF">SAMN06265376_10922</name>
</gene>
<keyword evidence="1" id="KW-0472">Membrane</keyword>
<keyword evidence="3" id="KW-1185">Reference proteome</keyword>
<dbReference type="Proteomes" id="UP000198379">
    <property type="component" value="Unassembled WGS sequence"/>
</dbReference>
<proteinExistence type="predicted"/>
<evidence type="ECO:0000313" key="3">
    <source>
        <dbReference type="Proteomes" id="UP000198379"/>
    </source>
</evidence>
<protein>
    <submittedName>
        <fullName evidence="2">Uncharacterized protein</fullName>
    </submittedName>
</protein>
<feature type="transmembrane region" description="Helical" evidence="1">
    <location>
        <begin position="44"/>
        <end position="65"/>
    </location>
</feature>
<evidence type="ECO:0000256" key="1">
    <source>
        <dbReference type="SAM" id="Phobius"/>
    </source>
</evidence>